<evidence type="ECO:0000256" key="6">
    <source>
        <dbReference type="SAM" id="MobiDB-lite"/>
    </source>
</evidence>
<dbReference type="SMART" id="SM01418">
    <property type="entry name" value="Defensin_propep"/>
    <property type="match status" value="1"/>
</dbReference>
<dbReference type="PANTHER" id="PTHR11876:SF28">
    <property type="entry name" value="ALPHA-DEFENSIN 1"/>
    <property type="match status" value="1"/>
</dbReference>
<evidence type="ECO:0000256" key="2">
    <source>
        <dbReference type="ARBA" id="ARBA00022529"/>
    </source>
</evidence>
<keyword evidence="3 7" id="KW-0732">Signal</keyword>
<proteinExistence type="inferred from homology"/>
<feature type="region of interest" description="Disordered" evidence="6">
    <location>
        <begin position="21"/>
        <end position="45"/>
    </location>
</feature>
<name>A0ABM3X0S0_ERIEU</name>
<feature type="compositionally biased region" description="Polar residues" evidence="6">
    <location>
        <begin position="29"/>
        <end position="45"/>
    </location>
</feature>
<feature type="signal peptide" evidence="7">
    <location>
        <begin position="1"/>
        <end position="19"/>
    </location>
</feature>
<gene>
    <name evidence="10" type="primary">LOC132536967</name>
</gene>
<evidence type="ECO:0000313" key="10">
    <source>
        <dbReference type="RefSeq" id="XP_060042425.1"/>
    </source>
</evidence>
<keyword evidence="9" id="KW-1185">Reference proteome</keyword>
<keyword evidence="2" id="KW-0929">Antimicrobial</keyword>
<reference evidence="10" key="2">
    <citation type="submission" date="2025-08" db="UniProtKB">
        <authorList>
            <consortium name="RefSeq"/>
        </authorList>
    </citation>
    <scope>IDENTIFICATION</scope>
</reference>
<dbReference type="PANTHER" id="PTHR11876">
    <property type="entry name" value="ALPHA-DEFENSIN 1"/>
    <property type="match status" value="1"/>
</dbReference>
<evidence type="ECO:0000256" key="7">
    <source>
        <dbReference type="SAM" id="SignalP"/>
    </source>
</evidence>
<reference evidence="9" key="1">
    <citation type="submission" date="2025-05" db="UniProtKB">
        <authorList>
            <consortium name="RefSeq"/>
        </authorList>
    </citation>
    <scope>NUCLEOTIDE SEQUENCE [LARGE SCALE GENOMIC DNA]</scope>
</reference>
<dbReference type="InterPro" id="IPR016327">
    <property type="entry name" value="Alpha-defensin"/>
</dbReference>
<evidence type="ECO:0000256" key="4">
    <source>
        <dbReference type="ARBA" id="ARBA00022940"/>
    </source>
</evidence>
<evidence type="ECO:0000256" key="5">
    <source>
        <dbReference type="ARBA" id="ARBA00023022"/>
    </source>
</evidence>
<organism evidence="9 10">
    <name type="scientific">Erinaceus europaeus</name>
    <name type="common">Western European hedgehog</name>
    <dbReference type="NCBI Taxonomy" id="9365"/>
    <lineage>
        <taxon>Eukaryota</taxon>
        <taxon>Metazoa</taxon>
        <taxon>Chordata</taxon>
        <taxon>Craniata</taxon>
        <taxon>Vertebrata</taxon>
        <taxon>Euteleostomi</taxon>
        <taxon>Mammalia</taxon>
        <taxon>Eutheria</taxon>
        <taxon>Laurasiatheria</taxon>
        <taxon>Eulipotyphla</taxon>
        <taxon>Erinaceidae</taxon>
        <taxon>Erinaceinae</taxon>
        <taxon>Erinaceus</taxon>
    </lineage>
</organism>
<dbReference type="Pfam" id="PF00879">
    <property type="entry name" value="Defensin_propep"/>
    <property type="match status" value="1"/>
</dbReference>
<keyword evidence="4" id="KW-0211">Defensin</keyword>
<evidence type="ECO:0000256" key="1">
    <source>
        <dbReference type="ARBA" id="ARBA00006519"/>
    </source>
</evidence>
<feature type="chain" id="PRO_5046020891" evidence="7">
    <location>
        <begin position="20"/>
        <end position="104"/>
    </location>
</feature>
<evidence type="ECO:0000313" key="9">
    <source>
        <dbReference type="Proteomes" id="UP001652624"/>
    </source>
</evidence>
<evidence type="ECO:0000256" key="3">
    <source>
        <dbReference type="ARBA" id="ARBA00022729"/>
    </source>
</evidence>
<protein>
    <submittedName>
        <fullName evidence="10">Neutrophil defensin 1-like</fullName>
    </submittedName>
</protein>
<dbReference type="RefSeq" id="XP_060042425.1">
    <property type="nucleotide sequence ID" value="XM_060186442.1"/>
</dbReference>
<dbReference type="Proteomes" id="UP001652624">
    <property type="component" value="Chromosome 2"/>
</dbReference>
<sequence length="104" mass="11693">MKFLTLLSALLLLTLHGQAQPVGEAPDQLPTTQEQVPMTNEDTPLDQTMTEEQGMAISITGDEQLAEDATGSRRSMKCYCRVRRCDPWERRIGYCSTKLKLCCK</sequence>
<dbReference type="InterPro" id="IPR002366">
    <property type="entry name" value="Alpha-defensin_N"/>
</dbReference>
<comment type="similarity">
    <text evidence="1">Belongs to the alpha-defensin family.</text>
</comment>
<feature type="domain" description="Alpha-defensin N-terminal" evidence="8">
    <location>
        <begin position="1"/>
        <end position="64"/>
    </location>
</feature>
<accession>A0ABM3X0S0</accession>
<dbReference type="PIRSF" id="PIRSF001875">
    <property type="entry name" value="Alpha-defensin"/>
    <property type="match status" value="1"/>
</dbReference>
<keyword evidence="5" id="KW-0044">Antibiotic</keyword>
<evidence type="ECO:0000259" key="8">
    <source>
        <dbReference type="SMART" id="SM01418"/>
    </source>
</evidence>
<dbReference type="GeneID" id="132536967"/>